<comment type="caution">
    <text evidence="3">The sequence shown here is derived from an EMBL/GenBank/DDBJ whole genome shotgun (WGS) entry which is preliminary data.</text>
</comment>
<dbReference type="PANTHER" id="PTHR35184">
    <property type="entry name" value="YALI0C10208P"/>
    <property type="match status" value="1"/>
</dbReference>
<feature type="transmembrane region" description="Helical" evidence="2">
    <location>
        <begin position="224"/>
        <end position="242"/>
    </location>
</feature>
<feature type="transmembrane region" description="Helical" evidence="2">
    <location>
        <begin position="262"/>
        <end position="280"/>
    </location>
</feature>
<dbReference type="EMBL" id="LJZO01000001">
    <property type="protein sequence ID" value="ROW05486.1"/>
    <property type="molecule type" value="Genomic_DNA"/>
</dbReference>
<feature type="transmembrane region" description="Helical" evidence="2">
    <location>
        <begin position="38"/>
        <end position="57"/>
    </location>
</feature>
<dbReference type="OrthoDB" id="3357002at2759"/>
<dbReference type="Pfam" id="PF11309">
    <property type="entry name" value="DUF3112"/>
    <property type="match status" value="1"/>
</dbReference>
<feature type="region of interest" description="Disordered" evidence="1">
    <location>
        <begin position="314"/>
        <end position="351"/>
    </location>
</feature>
<keyword evidence="2" id="KW-0472">Membrane</keyword>
<dbReference type="Proteomes" id="UP000284375">
    <property type="component" value="Unassembled WGS sequence"/>
</dbReference>
<keyword evidence="2" id="KW-1133">Transmembrane helix</keyword>
<sequence>MSAEGEGSQQMAQSMSGPPYAPTTASLGGHPTVALDDPICACLMLLYVAAAVTNMTIFQINRRRDHKFVFSGLFFGFCTARITTLALRIAWASHPTNVNLAIAATIFVQAGVLLLFLVNLIFTQRIVRSYHPRVGWSRAAGLVFLFLYFCVFSMLVMAITATVDSFFTLDPATRRIDLDIQRFVGTFLAVLAFLPIPVAVLAVASPRSRLRPEKFGQGRHSTKLWLLLSTSAVLTLGAGFRVGVSFTTPRPASDPAWYHSKPCFYCFNFVIELLVVYTYVISRFDRRFHVPNGSSGPGHYSGVRVVDNGNGKKDQGTAMGGWGVNRERDVFGDEGESDDPSRLNEERENDWESRAMEELVRVTVD</sequence>
<proteinExistence type="predicted"/>
<dbReference type="AlphaFoldDB" id="A0A423WPW4"/>
<keyword evidence="4" id="KW-1185">Reference proteome</keyword>
<keyword evidence="2" id="KW-0812">Transmembrane</keyword>
<feature type="transmembrane region" description="Helical" evidence="2">
    <location>
        <begin position="69"/>
        <end position="92"/>
    </location>
</feature>
<gene>
    <name evidence="3" type="ORF">VSDG_00039</name>
</gene>
<feature type="transmembrane region" description="Helical" evidence="2">
    <location>
        <begin position="142"/>
        <end position="163"/>
    </location>
</feature>
<evidence type="ECO:0000256" key="2">
    <source>
        <dbReference type="SAM" id="Phobius"/>
    </source>
</evidence>
<evidence type="ECO:0000256" key="1">
    <source>
        <dbReference type="SAM" id="MobiDB-lite"/>
    </source>
</evidence>
<evidence type="ECO:0000313" key="3">
    <source>
        <dbReference type="EMBL" id="ROW05486.1"/>
    </source>
</evidence>
<organism evidence="3 4">
    <name type="scientific">Cytospora chrysosperma</name>
    <name type="common">Cytospora canker fungus</name>
    <name type="synonym">Sphaeria chrysosperma</name>
    <dbReference type="NCBI Taxonomy" id="252740"/>
    <lineage>
        <taxon>Eukaryota</taxon>
        <taxon>Fungi</taxon>
        <taxon>Dikarya</taxon>
        <taxon>Ascomycota</taxon>
        <taxon>Pezizomycotina</taxon>
        <taxon>Sordariomycetes</taxon>
        <taxon>Sordariomycetidae</taxon>
        <taxon>Diaporthales</taxon>
        <taxon>Cytosporaceae</taxon>
        <taxon>Cytospora</taxon>
    </lineage>
</organism>
<evidence type="ECO:0008006" key="5">
    <source>
        <dbReference type="Google" id="ProtNLM"/>
    </source>
</evidence>
<reference evidence="3 4" key="1">
    <citation type="submission" date="2015-09" db="EMBL/GenBank/DDBJ databases">
        <title>Host preference determinants of Valsa canker pathogens revealed by comparative genomics.</title>
        <authorList>
            <person name="Yin Z."/>
            <person name="Huang L."/>
        </authorList>
    </citation>
    <scope>NUCLEOTIDE SEQUENCE [LARGE SCALE GENOMIC DNA]</scope>
    <source>
        <strain evidence="3 4">YSFL</strain>
    </source>
</reference>
<protein>
    <recommendedName>
        <fullName evidence="5">G-protein coupled receptors family 1 profile domain-containing protein</fullName>
    </recommendedName>
</protein>
<feature type="compositionally biased region" description="Basic and acidic residues" evidence="1">
    <location>
        <begin position="339"/>
        <end position="351"/>
    </location>
</feature>
<dbReference type="PANTHER" id="PTHR35184:SF1">
    <property type="entry name" value="INTEGRAL MEMBRANE PROTEIN"/>
    <property type="match status" value="1"/>
</dbReference>
<accession>A0A423WPW4</accession>
<dbReference type="STRING" id="252740.A0A423WPW4"/>
<evidence type="ECO:0000313" key="4">
    <source>
        <dbReference type="Proteomes" id="UP000284375"/>
    </source>
</evidence>
<feature type="transmembrane region" description="Helical" evidence="2">
    <location>
        <begin position="183"/>
        <end position="204"/>
    </location>
</feature>
<dbReference type="InterPro" id="IPR021460">
    <property type="entry name" value="DUF3112"/>
</dbReference>
<name>A0A423WPW4_CYTCH</name>
<feature type="transmembrane region" description="Helical" evidence="2">
    <location>
        <begin position="98"/>
        <end position="122"/>
    </location>
</feature>